<comment type="similarity">
    <text evidence="1">Belongs to the thioester dehydratase family. FabZ subfamily.</text>
</comment>
<dbReference type="RefSeq" id="WP_010622544.1">
    <property type="nucleotide sequence ID" value="NZ_AZGF01000033.1"/>
</dbReference>
<dbReference type="Pfam" id="PF07977">
    <property type="entry name" value="FabA"/>
    <property type="match status" value="1"/>
</dbReference>
<sequence length="137" mass="15128">MTEVQEMIPQRYPFQMIDKFGAIIPGQTANAIKLVTINEWFFKHPTANMAVPRPILLEMLAQTGSAAILKMPEYAGKIIFFGGIREAEFTGDARPGDRLDLQVTMKKLRKQIGIGDGTVTVDGQVICQAELIFAAES</sequence>
<keyword evidence="2" id="KW-0456">Lyase</keyword>
<dbReference type="PANTHER" id="PTHR30272:SF1">
    <property type="entry name" value="3-HYDROXYACYL-[ACYL-CARRIER-PROTEIN] DEHYDRATASE"/>
    <property type="match status" value="1"/>
</dbReference>
<dbReference type="STRING" id="1423807.FD16_GL001513"/>
<name>A0A0R1VX21_9LACO</name>
<comment type="caution">
    <text evidence="3">The sequence shown here is derived from an EMBL/GenBank/DDBJ whole genome shotgun (WGS) entry which is preliminary data.</text>
</comment>
<dbReference type="OrthoDB" id="9772788at2"/>
<dbReference type="EMBL" id="AZGF01000033">
    <property type="protein sequence ID" value="KRM09919.1"/>
    <property type="molecule type" value="Genomic_DNA"/>
</dbReference>
<evidence type="ECO:0000313" key="4">
    <source>
        <dbReference type="Proteomes" id="UP000051820"/>
    </source>
</evidence>
<reference evidence="3 4" key="1">
    <citation type="journal article" date="2015" name="Genome Announc.">
        <title>Expanding the biotechnology potential of lactobacilli through comparative genomics of 213 strains and associated genera.</title>
        <authorList>
            <person name="Sun Z."/>
            <person name="Harris H.M."/>
            <person name="McCann A."/>
            <person name="Guo C."/>
            <person name="Argimon S."/>
            <person name="Zhang W."/>
            <person name="Yang X."/>
            <person name="Jeffery I.B."/>
            <person name="Cooney J.C."/>
            <person name="Kagawa T.F."/>
            <person name="Liu W."/>
            <person name="Song Y."/>
            <person name="Salvetti E."/>
            <person name="Wrobel A."/>
            <person name="Rasinkangas P."/>
            <person name="Parkhill J."/>
            <person name="Rea M.C."/>
            <person name="O'Sullivan O."/>
            <person name="Ritari J."/>
            <person name="Douillard F.P."/>
            <person name="Paul Ross R."/>
            <person name="Yang R."/>
            <person name="Briner A.E."/>
            <person name="Felis G.E."/>
            <person name="de Vos W.M."/>
            <person name="Barrangou R."/>
            <person name="Klaenhammer T.R."/>
            <person name="Caufield P.W."/>
            <person name="Cui Y."/>
            <person name="Zhang H."/>
            <person name="O'Toole P.W."/>
        </authorList>
    </citation>
    <scope>NUCLEOTIDE SEQUENCE [LARGE SCALE GENOMIC DNA]</scope>
    <source>
        <strain evidence="3 4">DSM 5007</strain>
    </source>
</reference>
<dbReference type="Gene3D" id="3.10.129.10">
    <property type="entry name" value="Hotdog Thioesterase"/>
    <property type="match status" value="1"/>
</dbReference>
<proteinExistence type="inferred from homology"/>
<dbReference type="AlphaFoldDB" id="A0A0R1VX21"/>
<dbReference type="SUPFAM" id="SSF54637">
    <property type="entry name" value="Thioesterase/thiol ester dehydrase-isomerase"/>
    <property type="match status" value="1"/>
</dbReference>
<dbReference type="eggNOG" id="COG0764">
    <property type="taxonomic scope" value="Bacteria"/>
</dbReference>
<dbReference type="InterPro" id="IPR029069">
    <property type="entry name" value="HotDog_dom_sf"/>
</dbReference>
<gene>
    <name evidence="3" type="ORF">FD16_GL001513</name>
</gene>
<dbReference type="PANTHER" id="PTHR30272">
    <property type="entry name" value="3-HYDROXYACYL-[ACYL-CARRIER-PROTEIN] DEHYDRATASE"/>
    <property type="match status" value="1"/>
</dbReference>
<dbReference type="GO" id="GO:0016829">
    <property type="term" value="F:lyase activity"/>
    <property type="evidence" value="ECO:0007669"/>
    <property type="project" value="UniProtKB-KW"/>
</dbReference>
<dbReference type="PATRIC" id="fig|1423807.3.peg.1550"/>
<keyword evidence="4" id="KW-1185">Reference proteome</keyword>
<evidence type="ECO:0000256" key="1">
    <source>
        <dbReference type="ARBA" id="ARBA00009174"/>
    </source>
</evidence>
<dbReference type="CDD" id="cd01288">
    <property type="entry name" value="FabZ"/>
    <property type="match status" value="1"/>
</dbReference>
<dbReference type="Proteomes" id="UP000051820">
    <property type="component" value="Unassembled WGS sequence"/>
</dbReference>
<accession>A0A0R1VX21</accession>
<organism evidence="3 4">
    <name type="scientific">Paucilactobacillus suebicus DSM 5007 = KCTC 3549</name>
    <dbReference type="NCBI Taxonomy" id="1423807"/>
    <lineage>
        <taxon>Bacteria</taxon>
        <taxon>Bacillati</taxon>
        <taxon>Bacillota</taxon>
        <taxon>Bacilli</taxon>
        <taxon>Lactobacillales</taxon>
        <taxon>Lactobacillaceae</taxon>
        <taxon>Paucilactobacillus</taxon>
    </lineage>
</organism>
<evidence type="ECO:0000313" key="3">
    <source>
        <dbReference type="EMBL" id="KRM09919.1"/>
    </source>
</evidence>
<evidence type="ECO:0000256" key="2">
    <source>
        <dbReference type="ARBA" id="ARBA00023239"/>
    </source>
</evidence>
<dbReference type="InterPro" id="IPR013114">
    <property type="entry name" value="FabA_FabZ"/>
</dbReference>
<protein>
    <submittedName>
        <fullName evidence="3">Carrier protein</fullName>
    </submittedName>
</protein>